<dbReference type="Proteomes" id="UP000250140">
    <property type="component" value="Unassembled WGS sequence"/>
</dbReference>
<feature type="region of interest" description="Disordered" evidence="1">
    <location>
        <begin position="462"/>
        <end position="487"/>
    </location>
</feature>
<feature type="compositionally biased region" description="Basic residues" evidence="1">
    <location>
        <begin position="27"/>
        <end position="37"/>
    </location>
</feature>
<dbReference type="OrthoDB" id="5412288at2759"/>
<reference evidence="2 3" key="1">
    <citation type="journal article" date="2016" name="Nat. Commun.">
        <title>Ectomycorrhizal ecology is imprinted in the genome of the dominant symbiotic fungus Cenococcum geophilum.</title>
        <authorList>
            <consortium name="DOE Joint Genome Institute"/>
            <person name="Peter M."/>
            <person name="Kohler A."/>
            <person name="Ohm R.A."/>
            <person name="Kuo A."/>
            <person name="Krutzmann J."/>
            <person name="Morin E."/>
            <person name="Arend M."/>
            <person name="Barry K.W."/>
            <person name="Binder M."/>
            <person name="Choi C."/>
            <person name="Clum A."/>
            <person name="Copeland A."/>
            <person name="Grisel N."/>
            <person name="Haridas S."/>
            <person name="Kipfer T."/>
            <person name="LaButti K."/>
            <person name="Lindquist E."/>
            <person name="Lipzen A."/>
            <person name="Maire R."/>
            <person name="Meier B."/>
            <person name="Mihaltcheva S."/>
            <person name="Molinier V."/>
            <person name="Murat C."/>
            <person name="Poggeler S."/>
            <person name="Quandt C.A."/>
            <person name="Sperisen C."/>
            <person name="Tritt A."/>
            <person name="Tisserant E."/>
            <person name="Crous P.W."/>
            <person name="Henrissat B."/>
            <person name="Nehls U."/>
            <person name="Egli S."/>
            <person name="Spatafora J.W."/>
            <person name="Grigoriev I.V."/>
            <person name="Martin F.M."/>
        </authorList>
    </citation>
    <scope>NUCLEOTIDE SEQUENCE [LARGE SCALE GENOMIC DNA]</scope>
    <source>
        <strain evidence="2 3">CBS 207.34</strain>
    </source>
</reference>
<dbReference type="EMBL" id="KV750071">
    <property type="protein sequence ID" value="OCL06441.1"/>
    <property type="molecule type" value="Genomic_DNA"/>
</dbReference>
<evidence type="ECO:0008006" key="4">
    <source>
        <dbReference type="Google" id="ProtNLM"/>
    </source>
</evidence>
<name>A0A8E2EX79_9PEZI</name>
<feature type="compositionally biased region" description="Basic residues" evidence="1">
    <location>
        <begin position="477"/>
        <end position="487"/>
    </location>
</feature>
<feature type="region of interest" description="Disordered" evidence="1">
    <location>
        <begin position="165"/>
        <end position="311"/>
    </location>
</feature>
<feature type="compositionally biased region" description="Basic residues" evidence="1">
    <location>
        <begin position="107"/>
        <end position="121"/>
    </location>
</feature>
<accession>A0A8E2EX79</accession>
<feature type="compositionally biased region" description="Low complexity" evidence="1">
    <location>
        <begin position="242"/>
        <end position="255"/>
    </location>
</feature>
<gene>
    <name evidence="2" type="ORF">AOQ84DRAFT_77075</name>
</gene>
<proteinExistence type="predicted"/>
<keyword evidence="3" id="KW-1185">Reference proteome</keyword>
<feature type="compositionally biased region" description="Basic residues" evidence="1">
    <location>
        <begin position="276"/>
        <end position="295"/>
    </location>
</feature>
<sequence length="487" mass="53064">MERETRSRSGGGRSGAATEASEDVTGRRRSRRSRSRSARSATSNGGDVEMEDDVFQSTETASRRSSRASSRATDASDEPDGGVGQRERSKSQSQSRTTSEGPDGPRRRIGSRTRRKSKSRFSKPTILADDDHARNILQPSINSLLAKLDLLLDGLHRSRVNHFAEASSASASEGATDVEAAVSPKKKTRSRGASKSKKGQSDFRRRQKRQQQDSIVDIDDIDVSSADEKGPAKSETQKRPARAASADSASGSDYAPENDEFNSPSASPDDDIPVSKSRHAKKNRLPAHSGPKNRRSSSTSSNSSGTEPDVRVGLRDWSEVIGMASLTGWSDRVVDRAAKRCAALFGESMAFRTLHEGSALKPAVEPILYTPETILAPDSAGIDGSETSDMANAEARPHWEPGCLICPHVHCWGHSKEFRIPYRVVEHLIRVHGYDPRIPSSDGENEMVGGVHIDGFLQPISAKQGWRGGDKAAVSDKRKKRKRESWQ</sequence>
<protein>
    <recommendedName>
        <fullName evidence="4">Rrn9 domain-containing protein</fullName>
    </recommendedName>
</protein>
<feature type="compositionally biased region" description="Low complexity" evidence="1">
    <location>
        <begin position="91"/>
        <end position="100"/>
    </location>
</feature>
<feature type="compositionally biased region" description="Basic residues" evidence="1">
    <location>
        <begin position="184"/>
        <end position="198"/>
    </location>
</feature>
<evidence type="ECO:0000313" key="3">
    <source>
        <dbReference type="Proteomes" id="UP000250140"/>
    </source>
</evidence>
<feature type="compositionally biased region" description="Low complexity" evidence="1">
    <location>
        <begin position="296"/>
        <end position="306"/>
    </location>
</feature>
<evidence type="ECO:0000256" key="1">
    <source>
        <dbReference type="SAM" id="MobiDB-lite"/>
    </source>
</evidence>
<feature type="compositionally biased region" description="Basic and acidic residues" evidence="1">
    <location>
        <begin position="226"/>
        <end position="238"/>
    </location>
</feature>
<feature type="region of interest" description="Disordered" evidence="1">
    <location>
        <begin position="1"/>
        <end position="135"/>
    </location>
</feature>
<evidence type="ECO:0000313" key="2">
    <source>
        <dbReference type="EMBL" id="OCL06441.1"/>
    </source>
</evidence>
<dbReference type="AlphaFoldDB" id="A0A8E2EX79"/>
<organism evidence="2 3">
    <name type="scientific">Glonium stellatum</name>
    <dbReference type="NCBI Taxonomy" id="574774"/>
    <lineage>
        <taxon>Eukaryota</taxon>
        <taxon>Fungi</taxon>
        <taxon>Dikarya</taxon>
        <taxon>Ascomycota</taxon>
        <taxon>Pezizomycotina</taxon>
        <taxon>Dothideomycetes</taxon>
        <taxon>Pleosporomycetidae</taxon>
        <taxon>Gloniales</taxon>
        <taxon>Gloniaceae</taxon>
        <taxon>Glonium</taxon>
    </lineage>
</organism>